<evidence type="ECO:0000313" key="2">
    <source>
        <dbReference type="Proteomes" id="UP000311919"/>
    </source>
</evidence>
<organism evidence="1 2">
    <name type="scientific">Schistosoma japonicum</name>
    <name type="common">Blood fluke</name>
    <dbReference type="NCBI Taxonomy" id="6182"/>
    <lineage>
        <taxon>Eukaryota</taxon>
        <taxon>Metazoa</taxon>
        <taxon>Spiralia</taxon>
        <taxon>Lophotrochozoa</taxon>
        <taxon>Platyhelminthes</taxon>
        <taxon>Trematoda</taxon>
        <taxon>Digenea</taxon>
        <taxon>Strigeidida</taxon>
        <taxon>Schistosomatoidea</taxon>
        <taxon>Schistosomatidae</taxon>
        <taxon>Schistosoma</taxon>
    </lineage>
</organism>
<dbReference type="Proteomes" id="UP000311919">
    <property type="component" value="Unassembled WGS sequence"/>
</dbReference>
<accession>A0A4Z2DUG4</accession>
<evidence type="ECO:0000313" key="1">
    <source>
        <dbReference type="EMBL" id="TNN19830.1"/>
    </source>
</evidence>
<name>A0A4Z2DUG4_SCHJA</name>
<dbReference type="AlphaFoldDB" id="A0A4Z2DUG4"/>
<keyword evidence="2" id="KW-1185">Reference proteome</keyword>
<reference evidence="1 2" key="1">
    <citation type="submission" date="2019-03" db="EMBL/GenBank/DDBJ databases">
        <title>An improved genome assembly of the fluke Schistosoma japonicum.</title>
        <authorList>
            <person name="Hu W."/>
            <person name="Luo F."/>
            <person name="Yin M."/>
            <person name="Mo X."/>
            <person name="Sun C."/>
            <person name="Wu Q."/>
            <person name="Zhu B."/>
            <person name="Xiang M."/>
            <person name="Wang J."/>
            <person name="Wang Y."/>
            <person name="Zhang T."/>
            <person name="Xu B."/>
            <person name="Zheng H."/>
            <person name="Feng Z."/>
        </authorList>
    </citation>
    <scope>NUCLEOTIDE SEQUENCE [LARGE SCALE GENOMIC DNA]</scope>
    <source>
        <strain evidence="1">HuSjv2</strain>
        <tissue evidence="1">Worms</tissue>
    </source>
</reference>
<dbReference type="EMBL" id="SKCS01000039">
    <property type="protein sequence ID" value="TNN19830.1"/>
    <property type="molecule type" value="Genomic_DNA"/>
</dbReference>
<protein>
    <submittedName>
        <fullName evidence="1">Uncharacterized protein</fullName>
    </submittedName>
</protein>
<gene>
    <name evidence="1" type="ORF">EWB00_006027</name>
</gene>
<sequence length="128" mass="15019">MTKLELNKSKKLNGRKYRTKRFEKHNAYRNTTQNHSYANGIMCKKIQQPTNVKNDRLIVIKTSSKQNSMKKVKNSSGLNSSYLTKHNRHDRCFESPFEMPKKNNYVKAAKMRIKSELSKLSTIFEFSV</sequence>
<proteinExistence type="predicted"/>
<comment type="caution">
    <text evidence="1">The sequence shown here is derived from an EMBL/GenBank/DDBJ whole genome shotgun (WGS) entry which is preliminary data.</text>
</comment>